<accession>A0ACC1K850</accession>
<reference evidence="1" key="1">
    <citation type="submission" date="2022-07" db="EMBL/GenBank/DDBJ databases">
        <title>Phylogenomic reconstructions and comparative analyses of Kickxellomycotina fungi.</title>
        <authorList>
            <person name="Reynolds N.K."/>
            <person name="Stajich J.E."/>
            <person name="Barry K."/>
            <person name="Grigoriev I.V."/>
            <person name="Crous P."/>
            <person name="Smith M.E."/>
        </authorList>
    </citation>
    <scope>NUCLEOTIDE SEQUENCE</scope>
    <source>
        <strain evidence="1">CBS 109366</strain>
    </source>
</reference>
<evidence type="ECO:0000313" key="2">
    <source>
        <dbReference type="Proteomes" id="UP001140234"/>
    </source>
</evidence>
<dbReference type="EMBL" id="JANBUJ010000003">
    <property type="protein sequence ID" value="KAJ2775720.1"/>
    <property type="molecule type" value="Genomic_DNA"/>
</dbReference>
<proteinExistence type="predicted"/>
<comment type="caution">
    <text evidence="1">The sequence shown here is derived from an EMBL/GenBank/DDBJ whole genome shotgun (WGS) entry which is preliminary data.</text>
</comment>
<keyword evidence="2" id="KW-1185">Reference proteome</keyword>
<dbReference type="Proteomes" id="UP001140234">
    <property type="component" value="Unassembled WGS sequence"/>
</dbReference>
<name>A0ACC1K850_9FUNG</name>
<sequence length="993" mass="105196">MDNMPLAAAPVSLEQLRAAFANGSPAVVHDTLVPFLRQESRSNGDMRVINEIAESTSKLLYSWFQEGGAMSSSSQQALYTLLRPDGRLVDTLLQYYILQRQHGAAVGATLAGGAAAMSLPLVSLPVEYHVLKGADVGRAMSLPGDFSRRLTTSGGDAAAAGFAVDALEYFLYHLCRALVPPRGATARSPGVHSMASVGGGSARQGGSGSVAHLLAREYIVFFVPVAVPERYATERSEPATEHSPMKNIRDRLHDFSPRKTPAAAPSDRDNARRPGSADTDLLDSCDYGQSLGLASFFASCATLLWLPAVPRDVLASARAALQSGSGKPDGGGSWLWIPSASQLPALHLFHMLVGHLARGERQMERYHLMGPSAAAAGASPDAARSGEYAGGGQGMATRETEAYEKRIGMNGTIRDTLRTHCLTTAVADTLGLVLGSCGQAGLMDSEIWIPFVDVTTSIWLRYAMPWRGSRTEPAHSGSAADLPPLWRWRVPLMMKGLPAVLYGPALAVFLQQMASPNVDLLAHTSAASRGVAGGARTGHGVQTWIHDAVGAVFGHPHTLDVLAVIERVAGAFAAPELRAILAAAERYQLQAFPRWRDPMALAPPAQYGTRGMAATVPETPTKTVPGTRLPEAPADQAVFAQQVAAAEKLLAPYAQEVVALRSGSAVLDATLAGGLGRPPVCAVFGGAPSALRQRIVHALHAAEVLAERQLRLIVPEGSADQARSAVSDIFLVLSRLFSATDDDRPAQVGGAGETMRVRAQSLHDAQARIRTLYARLATVFGTTRKDIEAMIVAQDDVAISAASAGSDGGLSQPFGGASGFGERLAARRGPGGGGAAASVGTPDMEHGSLTPRGRWELKTGRKKFTAQSLLGSPLPPPSPAWGPQAREGAPRPPTAAAAAAAIDETLRPRGPRVIYEARSYESQWLLDRVLAFNVWANRRFQQLLDGVDANGCPVPAAVRACKLDFRWAAAPQNLRFAVLVLLVLRLVCWMLFF</sequence>
<evidence type="ECO:0000313" key="1">
    <source>
        <dbReference type="EMBL" id="KAJ2775720.1"/>
    </source>
</evidence>
<gene>
    <name evidence="1" type="ORF">IWQ57_000221</name>
</gene>
<protein>
    <submittedName>
        <fullName evidence="1">Uncharacterized protein</fullName>
    </submittedName>
</protein>
<organism evidence="1 2">
    <name type="scientific">Coemansia nantahalensis</name>
    <dbReference type="NCBI Taxonomy" id="2789366"/>
    <lineage>
        <taxon>Eukaryota</taxon>
        <taxon>Fungi</taxon>
        <taxon>Fungi incertae sedis</taxon>
        <taxon>Zoopagomycota</taxon>
        <taxon>Kickxellomycotina</taxon>
        <taxon>Kickxellomycetes</taxon>
        <taxon>Kickxellales</taxon>
        <taxon>Kickxellaceae</taxon>
        <taxon>Coemansia</taxon>
    </lineage>
</organism>